<proteinExistence type="predicted"/>
<dbReference type="Pfam" id="PF22884">
    <property type="entry name" value="Tea_C"/>
    <property type="match status" value="1"/>
</dbReference>
<dbReference type="InterPro" id="IPR057624">
    <property type="entry name" value="Tea_helical"/>
</dbReference>
<protein>
    <submittedName>
        <fullName evidence="5">Uncharacterized protein</fullName>
    </submittedName>
</protein>
<keyword evidence="6" id="KW-1185">Reference proteome</keyword>
<dbReference type="InterPro" id="IPR054730">
    <property type="entry name" value="Tea_C"/>
</dbReference>
<feature type="compositionally biased region" description="Polar residues" evidence="1">
    <location>
        <begin position="1093"/>
        <end position="1102"/>
    </location>
</feature>
<dbReference type="EnsemblMetazoa" id="GBRI009644-RA">
    <property type="protein sequence ID" value="GBRI009644-PA"/>
    <property type="gene ID" value="GBRI009644"/>
</dbReference>
<evidence type="ECO:0000313" key="5">
    <source>
        <dbReference type="EnsemblMetazoa" id="GBRI009644-PA"/>
    </source>
</evidence>
<evidence type="ECO:0000259" key="3">
    <source>
        <dbReference type="Pfam" id="PF22889"/>
    </source>
</evidence>
<dbReference type="VEuPathDB" id="VectorBase:GBRI009644"/>
<accession>A0A1A9W821</accession>
<dbReference type="STRING" id="37001.A0A1A9W821"/>
<dbReference type="Pfam" id="PF22889">
    <property type="entry name" value="Tea_mid"/>
    <property type="match status" value="1"/>
</dbReference>
<reference evidence="5" key="2">
    <citation type="submission" date="2020-05" db="UniProtKB">
        <authorList>
            <consortium name="EnsemblMetazoa"/>
        </authorList>
    </citation>
    <scope>IDENTIFICATION</scope>
    <source>
        <strain evidence="5">IAEA</strain>
    </source>
</reference>
<feature type="domain" description="Telomere ends associated alpha-helical" evidence="4">
    <location>
        <begin position="54"/>
        <end position="91"/>
    </location>
</feature>
<dbReference type="InterPro" id="IPR054729">
    <property type="entry name" value="Tea_mid"/>
</dbReference>
<reference evidence="6" key="1">
    <citation type="submission" date="2014-03" db="EMBL/GenBank/DDBJ databases">
        <authorList>
            <person name="Aksoy S."/>
            <person name="Warren W."/>
            <person name="Wilson R.K."/>
        </authorList>
    </citation>
    <scope>NUCLEOTIDE SEQUENCE [LARGE SCALE GENOMIC DNA]</scope>
    <source>
        <strain evidence="6">IAEA</strain>
    </source>
</reference>
<dbReference type="Pfam" id="PF24236">
    <property type="entry name" value="Tea_helical"/>
    <property type="match status" value="1"/>
</dbReference>
<feature type="compositionally biased region" description="Basic and acidic residues" evidence="1">
    <location>
        <begin position="1103"/>
        <end position="1117"/>
    </location>
</feature>
<feature type="region of interest" description="Disordered" evidence="1">
    <location>
        <begin position="1091"/>
        <end position="1117"/>
    </location>
</feature>
<dbReference type="Proteomes" id="UP000091820">
    <property type="component" value="Unassembled WGS sequence"/>
</dbReference>
<feature type="compositionally biased region" description="Polar residues" evidence="1">
    <location>
        <begin position="167"/>
        <end position="190"/>
    </location>
</feature>
<evidence type="ECO:0000313" key="6">
    <source>
        <dbReference type="Proteomes" id="UP000091820"/>
    </source>
</evidence>
<evidence type="ECO:0000259" key="4">
    <source>
        <dbReference type="Pfam" id="PF24236"/>
    </source>
</evidence>
<organism evidence="5 6">
    <name type="scientific">Glossina brevipalpis</name>
    <dbReference type="NCBI Taxonomy" id="37001"/>
    <lineage>
        <taxon>Eukaryota</taxon>
        <taxon>Metazoa</taxon>
        <taxon>Ecdysozoa</taxon>
        <taxon>Arthropoda</taxon>
        <taxon>Hexapoda</taxon>
        <taxon>Insecta</taxon>
        <taxon>Pterygota</taxon>
        <taxon>Neoptera</taxon>
        <taxon>Endopterygota</taxon>
        <taxon>Diptera</taxon>
        <taxon>Brachycera</taxon>
        <taxon>Muscomorpha</taxon>
        <taxon>Hippoboscoidea</taxon>
        <taxon>Glossinidae</taxon>
        <taxon>Glossina</taxon>
    </lineage>
</organism>
<feature type="region of interest" description="Disordered" evidence="1">
    <location>
        <begin position="163"/>
        <end position="190"/>
    </location>
</feature>
<name>A0A1A9W821_9MUSC</name>
<feature type="domain" description="Telomere ends associated middle" evidence="3">
    <location>
        <begin position="909"/>
        <end position="1074"/>
    </location>
</feature>
<evidence type="ECO:0000259" key="2">
    <source>
        <dbReference type="Pfam" id="PF22884"/>
    </source>
</evidence>
<feature type="domain" description="Telomere ends associated C-terminal" evidence="2">
    <location>
        <begin position="1520"/>
        <end position="1679"/>
    </location>
</feature>
<sequence>MESKDTNRSSNAKFPVSLEFFKKHIHYEELVDVILKDGCRGDDEKFKEVMTCESKRENCIRNYYKYFYTKPRIRERWPFKLKAMPSCVRVKILEIPKKEKNNAKNNADERNQNIRPSTIDYASPQVKRLKLSSNIVCEEDNLHGDANYQPKYGLHVEEGQEEECLKETNNQTRSQKIPPQRTYTTDSSNRNINSALNSEQRKIVNSLDINNYFESNVKQYNNKRKSRIQILDNRILVPAKPDSFPLTNTSKENRQESLYFHYLGLNQQQTNLEMAKNRQSDTTAQITHFSDSNMIQLSPSTDNTAEGFAKLKESSDISEALKKSLMCDKEENSSQKRLEEAKSLLFCNVHKHDEWIYQVPVIKEEIMQGLRLSKEFSQSASPTQSAAISQSTDEDCCAIESDDRTKYTTQTQNISDGVFVMVPNTKPQISMLPDDLSIDENLPVGTPFQGQQGPIISSTEGNVDSSPIVMGVLTKTKIKSEPCQMLNGLQFYIDTDDDDVIHCSLINHDPILLNDTEVDLNCGADILENVKHSRNLSCSPDTCETRNNLTNLSILNVNNKITISTPLTLPDVPLVENSKVSANVIQNFQVEVDNRPENSKADNTKEHNTIAHKAITSQKKQKANTSERKQRKIRNILNTLKWHAEHKNLSASMQVSLQSQRDKCLSTINHAPQLKAGCSNAIFKEDDLSSNANYQPDCDVHVEGNKEEHLKQNSEQSVSQEMSPEEIYTLDNLNQNRNSGRDFEERERCNGMDTNGSFQKCTRNLKQYSNKRKNRVQILDNRILVPAEPYSVPMTNIFEKNHQEESMLNQQMVKSKQSDTTAQTTYFSGIFTDEFLLHYISQKRQNAATQQHILKLIKQKFPHLTDSNENQLCPSIGNIKEDFAKPKALEESLMYDTEENSIQKRLEEAKKLLFCNVHKTHTLSYILRTRHGLKEQVVRILLGITLEEFRSLVHIYEADELKNDPLLMDRLYQYATKDMKIWPINLFIKLEDLFNFLIQKNINFKIIDQNFLLENISPKFSHWSELQSKTNFLDCVRETYLKQNALELDVNDAVAVEAECKNHYNRCWKHDEWIYQVPVIKEETVQGLRLSEKISQPASPTHSTDKDRFATENDDHSKYTKQTQSFSDIAFVMMPNTQEQINLLPDELSVDENLSVGAFFQDQQDPIIPSNGGNIDTSGCLNTPIVTGVLTETKIKSEPCQMLKDLQFCIDTDDDDVIHCTLINNEPILIDDTEIDLNCSAGILENVQHSTDLSCSPNTCEARDNLPNLSILNVNNKTTSLTSFTLPDIPVLENSKASANGIQLVQAEPDNGPENSNADNARERNIVEYNAITSQRKQKKTKDIGNTLKRCAEHNDLVSSMHDYLQLQRISGCQLPNVVDNYNLNEAQPDGQQLISISKVLQPQVAMRVLSSSKVNIGRKITVHKDEIKQTTFVPQLRHKFPPLVVIKSVTNLQVPQELVTAKKNTSTCDSINSIFASNSKLQPNQVIFGNINCTKSCESNSVSVSKRFIPMQLISKSMLHRTLCDIDYFQSITSNDIAQYQLPTIINNSTYLQALIICDGIRIRLCNKSLSALFPQWSSSLKQDLFTVLRDLKEYHYSLSNVLKEKSSDDIRIHVLDCLFKTAPSFSFGYLSYELGNPEFGYCYAITNNNNRSYKRMPHANLTQGLKPSMVAKILEFKRNF</sequence>
<evidence type="ECO:0000256" key="1">
    <source>
        <dbReference type="SAM" id="MobiDB-lite"/>
    </source>
</evidence>